<reference evidence="2" key="1">
    <citation type="journal article" date="2015" name="Genome Announc.">
        <title>Draft genome sequence of Talaromyces cellulolyticus strain Y-94, a source of lignocellulosic biomass-degrading enzymes.</title>
        <authorList>
            <person name="Fujii T."/>
            <person name="Koike H."/>
            <person name="Sawayama S."/>
            <person name="Yano S."/>
            <person name="Inoue H."/>
        </authorList>
    </citation>
    <scope>NUCLEOTIDE SEQUENCE [LARGE SCALE GENOMIC DNA]</scope>
    <source>
        <strain evidence="2">Y-94</strain>
    </source>
</reference>
<organism evidence="1 2">
    <name type="scientific">Talaromyces pinophilus</name>
    <name type="common">Penicillium pinophilum</name>
    <dbReference type="NCBI Taxonomy" id="128442"/>
    <lineage>
        <taxon>Eukaryota</taxon>
        <taxon>Fungi</taxon>
        <taxon>Dikarya</taxon>
        <taxon>Ascomycota</taxon>
        <taxon>Pezizomycotina</taxon>
        <taxon>Eurotiomycetes</taxon>
        <taxon>Eurotiomycetidae</taxon>
        <taxon>Eurotiales</taxon>
        <taxon>Trichocomaceae</taxon>
        <taxon>Talaromyces</taxon>
        <taxon>Talaromyces sect. Talaromyces</taxon>
    </lineage>
</organism>
<evidence type="ECO:0000313" key="1">
    <source>
        <dbReference type="EMBL" id="GAM36979.1"/>
    </source>
</evidence>
<accession>A0A6V8H753</accession>
<dbReference type="InterPro" id="IPR053175">
    <property type="entry name" value="DHMBA_Reg_Transcription_Factor"/>
</dbReference>
<proteinExistence type="predicted"/>
<dbReference type="PANTHER" id="PTHR38791:SF5">
    <property type="entry name" value="TRANSCRIPTION FACTOR DBAG-RELATED"/>
    <property type="match status" value="1"/>
</dbReference>
<dbReference type="Proteomes" id="UP000053095">
    <property type="component" value="Unassembled WGS sequence"/>
</dbReference>
<comment type="caution">
    <text evidence="1">The sequence shown here is derived from an EMBL/GenBank/DDBJ whole genome shotgun (WGS) entry which is preliminary data.</text>
</comment>
<protein>
    <submittedName>
        <fullName evidence="1">Uncharacterized protein</fullName>
    </submittedName>
</protein>
<name>A0A6V8H753_TALPI</name>
<sequence length="436" mass="49107">MQDAIDYFLNNFVLNAESLRGLVGGGSIEIFDIVPAERGPGRAVIEVLDTLIAGLLVIRTASLQTIEGRRKQHVKYRKAMGELRENISLYPKSRTLIAPIFLFALYEMMVNTSLTDTTWQTHLNGMLAMTQHNRNTRDNLIVEMTNLSSARQMALSEETTDILEFFSSRLGMDNIEKAWLLLDIARVRLRTLIITMDRFRAIDGAWHTTTFKKLDVEKLRVSVKRIQRDLRLIPDLLPREYHPVKVTKATGCDISSGLPPTYTGYHEESYTDSFLCMKWNEYRTLILITGDFLLRTGRFLYAGTSRPNVKETTGLIRMMKEAADGICASVAYYMNLSQKTIPKREKEDFNGAWMNTASMQTLDALNLMWPVHCAISTESGATVAQREWMKGALMYIGCNMRIPKAVALADTSIGAFTYSETLAGLALLGSGILRSV</sequence>
<dbReference type="AlphaFoldDB" id="A0A6V8H753"/>
<dbReference type="EMBL" id="DF933818">
    <property type="protein sequence ID" value="GAM36979.1"/>
    <property type="molecule type" value="Genomic_DNA"/>
</dbReference>
<evidence type="ECO:0000313" key="2">
    <source>
        <dbReference type="Proteomes" id="UP000053095"/>
    </source>
</evidence>
<dbReference type="PANTHER" id="PTHR38791">
    <property type="entry name" value="ZN(II)2CYS6 TRANSCRIPTION FACTOR (EUROFUNG)-RELATED-RELATED"/>
    <property type="match status" value="1"/>
</dbReference>
<keyword evidence="2" id="KW-1185">Reference proteome</keyword>
<gene>
    <name evidence="1" type="ORF">TCE0_022f06505</name>
</gene>